<dbReference type="InterPro" id="IPR011010">
    <property type="entry name" value="DNA_brk_join_enz"/>
</dbReference>
<accession>A0ABX4YD97</accession>
<reference evidence="5" key="1">
    <citation type="submission" date="2018-01" db="EMBL/GenBank/DDBJ databases">
        <title>Genomic characterization of Leptospira inadai serogroup Lyme isolated from captured rat in Brazil and comparative analysis with human reference strain.</title>
        <authorList>
            <person name="Moreno L.Z."/>
            <person name="Loureiro A.P."/>
            <person name="Miraglia F."/>
            <person name="Kremer F.S."/>
            <person name="Eslabao M.R."/>
            <person name="Dellagostin O.A."/>
            <person name="Lilenbaum W."/>
            <person name="Moreno A.M."/>
        </authorList>
    </citation>
    <scope>NUCLEOTIDE SEQUENCE [LARGE SCALE GENOMIC DNA]</scope>
    <source>
        <strain evidence="5">M34/99</strain>
    </source>
</reference>
<evidence type="ECO:0000256" key="1">
    <source>
        <dbReference type="ARBA" id="ARBA00008857"/>
    </source>
</evidence>
<comment type="caution">
    <text evidence="5">The sequence shown here is derived from an EMBL/GenBank/DDBJ whole genome shotgun (WGS) entry which is preliminary data.</text>
</comment>
<gene>
    <name evidence="5" type="ORF">BES34_020030</name>
</gene>
<dbReference type="InterPro" id="IPR013762">
    <property type="entry name" value="Integrase-like_cat_sf"/>
</dbReference>
<evidence type="ECO:0000256" key="3">
    <source>
        <dbReference type="ARBA" id="ARBA00023172"/>
    </source>
</evidence>
<dbReference type="Gene3D" id="1.10.443.10">
    <property type="entry name" value="Intergrase catalytic core"/>
    <property type="match status" value="1"/>
</dbReference>
<feature type="domain" description="Tyr recombinase" evidence="4">
    <location>
        <begin position="101"/>
        <end position="272"/>
    </location>
</feature>
<comment type="similarity">
    <text evidence="1">Belongs to the 'phage' integrase family.</text>
</comment>
<dbReference type="InterPro" id="IPR002104">
    <property type="entry name" value="Integrase_catalytic"/>
</dbReference>
<dbReference type="Pfam" id="PF00589">
    <property type="entry name" value="Phage_integrase"/>
    <property type="match status" value="1"/>
</dbReference>
<dbReference type="PANTHER" id="PTHR30349:SF41">
    <property type="entry name" value="INTEGRASE_RECOMBINASE PROTEIN MJ0367-RELATED"/>
    <property type="match status" value="1"/>
</dbReference>
<keyword evidence="3" id="KW-0233">DNA recombination</keyword>
<evidence type="ECO:0000256" key="2">
    <source>
        <dbReference type="ARBA" id="ARBA00023125"/>
    </source>
</evidence>
<name>A0ABX4YD97_9LEPT</name>
<protein>
    <recommendedName>
        <fullName evidence="4">Tyr recombinase domain-containing protein</fullName>
    </recommendedName>
</protein>
<dbReference type="SUPFAM" id="SSF56349">
    <property type="entry name" value="DNA breaking-rejoining enzymes"/>
    <property type="match status" value="1"/>
</dbReference>
<dbReference type="Proteomes" id="UP000094669">
    <property type="component" value="Unassembled WGS sequence"/>
</dbReference>
<evidence type="ECO:0000259" key="4">
    <source>
        <dbReference type="PROSITE" id="PS51898"/>
    </source>
</evidence>
<dbReference type="PANTHER" id="PTHR30349">
    <property type="entry name" value="PHAGE INTEGRASE-RELATED"/>
    <property type="match status" value="1"/>
</dbReference>
<dbReference type="InterPro" id="IPR050090">
    <property type="entry name" value="Tyrosine_recombinase_XerCD"/>
</dbReference>
<sequence length="277" mass="31579">MGNLSVIQRSLSLTGHKDYDRPVKSFLSWLGAQPVSETTIKEFLSNMKAQGYAPASIQFAKVALKKSILLSFPEATNTEFLIRLEKAFKEMKIPRPQVELAHGKLLDKEEIGFVLEALPFKFSILIEALYETGARISELLSVRLKNCKVNKANVEIAIIGKRNKAGSLHLSKELYSKIQEVFNGKTFLFENLKTKRPYTRRYVSLKLQELNFDLKRNVHAHQFRHSRITHLLRAGKPLDAVSRFARHFEPGFTARVYGHNSLTPEEISSTAIRVRRA</sequence>
<dbReference type="CDD" id="cd00397">
    <property type="entry name" value="DNA_BRE_C"/>
    <property type="match status" value="1"/>
</dbReference>
<dbReference type="EMBL" id="MCRM02000035">
    <property type="protein sequence ID" value="PNV72121.1"/>
    <property type="molecule type" value="Genomic_DNA"/>
</dbReference>
<dbReference type="PROSITE" id="PS51898">
    <property type="entry name" value="TYR_RECOMBINASE"/>
    <property type="match status" value="1"/>
</dbReference>
<organism evidence="5 6">
    <name type="scientific">Leptospira inadai serovar Lyme</name>
    <dbReference type="NCBI Taxonomy" id="293084"/>
    <lineage>
        <taxon>Bacteria</taxon>
        <taxon>Pseudomonadati</taxon>
        <taxon>Spirochaetota</taxon>
        <taxon>Spirochaetia</taxon>
        <taxon>Leptospirales</taxon>
        <taxon>Leptospiraceae</taxon>
        <taxon>Leptospira</taxon>
    </lineage>
</organism>
<proteinExistence type="inferred from homology"/>
<dbReference type="RefSeq" id="WP_010410376.1">
    <property type="nucleotide sequence ID" value="NZ_MCRM02000035.1"/>
</dbReference>
<keyword evidence="2" id="KW-0238">DNA-binding</keyword>
<evidence type="ECO:0000313" key="6">
    <source>
        <dbReference type="Proteomes" id="UP000094669"/>
    </source>
</evidence>
<evidence type="ECO:0000313" key="5">
    <source>
        <dbReference type="EMBL" id="PNV72121.1"/>
    </source>
</evidence>
<keyword evidence="6" id="KW-1185">Reference proteome</keyword>